<proteinExistence type="predicted"/>
<dbReference type="AlphaFoldDB" id="A0A699YG04"/>
<sequence>MQVLIVSVYIGADQNSARMEIRVHFRHKVYAFSLSIQWVSGARWLDSLWRGRSACCPGRHACGLPLELYELVAGISLAQCLQRSGRVSPSTSRLRLKTDRGTDQRRGRVVLMDEHRTSRVSFAVSPVRAG</sequence>
<comment type="caution">
    <text evidence="1">The sequence shown here is derived from an EMBL/GenBank/DDBJ whole genome shotgun (WGS) entry which is preliminary data.</text>
</comment>
<reference evidence="1 2" key="1">
    <citation type="submission" date="2020-02" db="EMBL/GenBank/DDBJ databases">
        <title>Draft genome sequence of Haematococcus lacustris strain NIES-144.</title>
        <authorList>
            <person name="Morimoto D."/>
            <person name="Nakagawa S."/>
            <person name="Yoshida T."/>
            <person name="Sawayama S."/>
        </authorList>
    </citation>
    <scope>NUCLEOTIDE SEQUENCE [LARGE SCALE GENOMIC DNA]</scope>
    <source>
        <strain evidence="1 2">NIES-144</strain>
    </source>
</reference>
<name>A0A699YG04_HAELA</name>
<dbReference type="EMBL" id="BLLF01000204">
    <property type="protein sequence ID" value="GFH09037.1"/>
    <property type="molecule type" value="Genomic_DNA"/>
</dbReference>
<accession>A0A699YG04</accession>
<gene>
    <name evidence="1" type="ORF">HaLaN_04104</name>
</gene>
<dbReference type="Proteomes" id="UP000485058">
    <property type="component" value="Unassembled WGS sequence"/>
</dbReference>
<evidence type="ECO:0000313" key="2">
    <source>
        <dbReference type="Proteomes" id="UP000485058"/>
    </source>
</evidence>
<evidence type="ECO:0000313" key="1">
    <source>
        <dbReference type="EMBL" id="GFH09037.1"/>
    </source>
</evidence>
<keyword evidence="2" id="KW-1185">Reference proteome</keyword>
<organism evidence="1 2">
    <name type="scientific">Haematococcus lacustris</name>
    <name type="common">Green alga</name>
    <name type="synonym">Haematococcus pluvialis</name>
    <dbReference type="NCBI Taxonomy" id="44745"/>
    <lineage>
        <taxon>Eukaryota</taxon>
        <taxon>Viridiplantae</taxon>
        <taxon>Chlorophyta</taxon>
        <taxon>core chlorophytes</taxon>
        <taxon>Chlorophyceae</taxon>
        <taxon>CS clade</taxon>
        <taxon>Chlamydomonadales</taxon>
        <taxon>Haematococcaceae</taxon>
        <taxon>Haematococcus</taxon>
    </lineage>
</organism>
<protein>
    <submittedName>
        <fullName evidence="1">Uncharacterized protein</fullName>
    </submittedName>
</protein>